<dbReference type="KEGG" id="bany:112054089"/>
<dbReference type="Pfam" id="PF00112">
    <property type="entry name" value="Peptidase_C1"/>
    <property type="match status" value="1"/>
</dbReference>
<dbReference type="PRINTS" id="PR00705">
    <property type="entry name" value="PAPAIN"/>
</dbReference>
<protein>
    <submittedName>
        <fullName evidence="7">Uncharacterized protein LOC112054089</fullName>
    </submittedName>
</protein>
<accession>A0A6J1NXP2</accession>
<evidence type="ECO:0000313" key="6">
    <source>
        <dbReference type="Proteomes" id="UP001652582"/>
    </source>
</evidence>
<keyword evidence="6" id="KW-1185">Reference proteome</keyword>
<dbReference type="CDD" id="cd02248">
    <property type="entry name" value="Peptidase_C1A"/>
    <property type="match status" value="1"/>
</dbReference>
<evidence type="ECO:0000256" key="4">
    <source>
        <dbReference type="ARBA" id="ARBA00022807"/>
    </source>
</evidence>
<dbReference type="InterPro" id="IPR013128">
    <property type="entry name" value="Peptidase_C1A"/>
</dbReference>
<reference evidence="7" key="1">
    <citation type="submission" date="2025-08" db="UniProtKB">
        <authorList>
            <consortium name="RefSeq"/>
        </authorList>
    </citation>
    <scope>IDENTIFICATION</scope>
</reference>
<gene>
    <name evidence="7" type="primary">LOC112054089</name>
</gene>
<dbReference type="PANTHER" id="PTHR12411">
    <property type="entry name" value="CYSTEINE PROTEASE FAMILY C1-RELATED"/>
    <property type="match status" value="1"/>
</dbReference>
<dbReference type="InterPro" id="IPR039417">
    <property type="entry name" value="Peptidase_C1A_papain-like"/>
</dbReference>
<dbReference type="AlphaFoldDB" id="A0A6J1NXP2"/>
<feature type="domain" description="Peptidase C1A papain C-terminal" evidence="5">
    <location>
        <begin position="58"/>
        <end position="267"/>
    </location>
</feature>
<comment type="similarity">
    <text evidence="1">Belongs to the peptidase C1 family.</text>
</comment>
<dbReference type="InterPro" id="IPR025660">
    <property type="entry name" value="Pept_his_AS"/>
</dbReference>
<dbReference type="GO" id="GO:0008234">
    <property type="term" value="F:cysteine-type peptidase activity"/>
    <property type="evidence" value="ECO:0007669"/>
    <property type="project" value="UniProtKB-KW"/>
</dbReference>
<evidence type="ECO:0000256" key="2">
    <source>
        <dbReference type="ARBA" id="ARBA00022670"/>
    </source>
</evidence>
<dbReference type="OrthoDB" id="10253408at2759"/>
<dbReference type="GO" id="GO:0006508">
    <property type="term" value="P:proteolysis"/>
    <property type="evidence" value="ECO:0007669"/>
    <property type="project" value="UniProtKB-KW"/>
</dbReference>
<dbReference type="SUPFAM" id="SSF54001">
    <property type="entry name" value="Cysteine proteinases"/>
    <property type="match status" value="1"/>
</dbReference>
<keyword evidence="4" id="KW-0788">Thiol protease</keyword>
<evidence type="ECO:0000259" key="5">
    <source>
        <dbReference type="SMART" id="SM00645"/>
    </source>
</evidence>
<evidence type="ECO:0000256" key="3">
    <source>
        <dbReference type="ARBA" id="ARBA00022801"/>
    </source>
</evidence>
<keyword evidence="2" id="KW-0645">Protease</keyword>
<dbReference type="GeneID" id="112054089"/>
<dbReference type="Proteomes" id="UP001652582">
    <property type="component" value="Chromosome 3"/>
</dbReference>
<dbReference type="InterPro" id="IPR000668">
    <property type="entry name" value="Peptidase_C1A_C"/>
</dbReference>
<dbReference type="SMART" id="SM00645">
    <property type="entry name" value="Pept_C1"/>
    <property type="match status" value="1"/>
</dbReference>
<dbReference type="PROSITE" id="PS00139">
    <property type="entry name" value="THIOL_PROTEASE_CYS"/>
    <property type="match status" value="1"/>
</dbReference>
<evidence type="ECO:0000313" key="7">
    <source>
        <dbReference type="RefSeq" id="XP_023949513.2"/>
    </source>
</evidence>
<evidence type="ECO:0000256" key="1">
    <source>
        <dbReference type="ARBA" id="ARBA00008455"/>
    </source>
</evidence>
<dbReference type="InterPro" id="IPR000169">
    <property type="entry name" value="Pept_cys_AS"/>
</dbReference>
<proteinExistence type="inferred from homology"/>
<dbReference type="RefSeq" id="XP_023949513.2">
    <property type="nucleotide sequence ID" value="XM_024093745.2"/>
</dbReference>
<sequence length="272" mass="29650">MNDLNAIHEHAKFGVNKFSDLTSEEFTRRHSCLQVPNNYTSNCNQVKRVRNENNVLEIPPEFDWRTKNVVTEVKDQGSCGSCWAFSATGNVESINAIKTGQLIELSQQQLVDCDQLDQGCNGGLPEHALQYFISKGAISSASYPYTGIGGSCNYDASQVVVKITDCIKIDENEDVMAEQLVQIGPLAIAIDSSSLHSHIDGILHGASCEKTQVDHAVLLVGYGTDSATGLPYWLIKNSWGTENFGDQGYFRMQRGVNCLNILKVGGVSGVIG</sequence>
<keyword evidence="3" id="KW-0378">Hydrolase</keyword>
<dbReference type="PROSITE" id="PS00639">
    <property type="entry name" value="THIOL_PROTEASE_HIS"/>
    <property type="match status" value="1"/>
</dbReference>
<dbReference type="Gene3D" id="3.90.70.10">
    <property type="entry name" value="Cysteine proteinases"/>
    <property type="match status" value="1"/>
</dbReference>
<dbReference type="InterPro" id="IPR038765">
    <property type="entry name" value="Papain-like_cys_pep_sf"/>
</dbReference>
<name>A0A6J1NXP2_BICAN</name>
<organism evidence="6 7">
    <name type="scientific">Bicyclus anynana</name>
    <name type="common">Squinting bush brown butterfly</name>
    <dbReference type="NCBI Taxonomy" id="110368"/>
    <lineage>
        <taxon>Eukaryota</taxon>
        <taxon>Metazoa</taxon>
        <taxon>Ecdysozoa</taxon>
        <taxon>Arthropoda</taxon>
        <taxon>Hexapoda</taxon>
        <taxon>Insecta</taxon>
        <taxon>Pterygota</taxon>
        <taxon>Neoptera</taxon>
        <taxon>Endopterygota</taxon>
        <taxon>Lepidoptera</taxon>
        <taxon>Glossata</taxon>
        <taxon>Ditrysia</taxon>
        <taxon>Papilionoidea</taxon>
        <taxon>Nymphalidae</taxon>
        <taxon>Satyrinae</taxon>
        <taxon>Satyrini</taxon>
        <taxon>Mycalesina</taxon>
        <taxon>Bicyclus</taxon>
    </lineage>
</organism>